<proteinExistence type="predicted"/>
<evidence type="ECO:0000313" key="2">
    <source>
        <dbReference type="Proteomes" id="UP000537260"/>
    </source>
</evidence>
<dbReference type="InterPro" id="IPR027417">
    <property type="entry name" value="P-loop_NTPase"/>
</dbReference>
<protein>
    <recommendedName>
        <fullName evidence="3">Terminase</fullName>
    </recommendedName>
</protein>
<evidence type="ECO:0000313" key="1">
    <source>
        <dbReference type="EMBL" id="NYJ20814.1"/>
    </source>
</evidence>
<organism evidence="1 2">
    <name type="scientific">Glaciibacter psychrotolerans</name>
    <dbReference type="NCBI Taxonomy" id="670054"/>
    <lineage>
        <taxon>Bacteria</taxon>
        <taxon>Bacillati</taxon>
        <taxon>Actinomycetota</taxon>
        <taxon>Actinomycetes</taxon>
        <taxon>Micrococcales</taxon>
        <taxon>Microbacteriaceae</taxon>
        <taxon>Glaciibacter</taxon>
    </lineage>
</organism>
<comment type="caution">
    <text evidence="1">The sequence shown here is derived from an EMBL/GenBank/DDBJ whole genome shotgun (WGS) entry which is preliminary data.</text>
</comment>
<dbReference type="Gene3D" id="3.40.50.300">
    <property type="entry name" value="P-loop containing nucleotide triphosphate hydrolases"/>
    <property type="match status" value="1"/>
</dbReference>
<dbReference type="AlphaFoldDB" id="A0A7Z0EFR5"/>
<dbReference type="EMBL" id="JACCFM010000001">
    <property type="protein sequence ID" value="NYJ20814.1"/>
    <property type="molecule type" value="Genomic_DNA"/>
</dbReference>
<keyword evidence="2" id="KW-1185">Reference proteome</keyword>
<reference evidence="1 2" key="1">
    <citation type="submission" date="2020-07" db="EMBL/GenBank/DDBJ databases">
        <title>Sequencing the genomes of 1000 actinobacteria strains.</title>
        <authorList>
            <person name="Klenk H.-P."/>
        </authorList>
    </citation>
    <scope>NUCLEOTIDE SEQUENCE [LARGE SCALE GENOMIC DNA]</scope>
    <source>
        <strain evidence="1 2">LI1</strain>
    </source>
</reference>
<evidence type="ECO:0008006" key="3">
    <source>
        <dbReference type="Google" id="ProtNLM"/>
    </source>
</evidence>
<sequence>MWETTRDRGIRPDFAGRYSDDPELRREFLAGARLYGMELVDLDDADELARLKAMTPRRWPLQPQQLRIADTLNAKYDSYVIEIPRRASKTTTIFMWLLGRMKSRPGYQATFSAQNGVAGSRRLREWGGTLDRVNPAEDLDLPPWMRGRPKQQTKAHKRAVALFGEDLLPPADDEPTGRGFRIMRGEVGKGIYFDNGSQLLVLKPEADAYRGEAADVSWIDEAQEIDPVAGEDLLAGIVPLQDTKEDSAIVISGTAGEARVGVLWEYLEKLREGSPYVGGLDYCAPEDTPWEVIEDEERAMALIAQHHPGIGTLTTMEKMRKNWHELALPKWAREYLSLWPETFGTRAIDPALWAEATAGRHVPIPARVAFGMAIKPGGGTAAIAAAWRNQRGKAYIEIIEHRSGTDWIPKRAQELTKKYRGSTIAYDDIGEGKATATEMQMLTPKPRMRVQTYREIAAGCVQVLRELGRHNLVHFDDAGLNSAVDNAAKREVRGDQGVWLWTPKRSGEDNVLPDITCLDAGTRALRNWDQYFAVKSGSSKPIMAD</sequence>
<accession>A0A7Z0EFR5</accession>
<dbReference type="Proteomes" id="UP000537260">
    <property type="component" value="Unassembled WGS sequence"/>
</dbReference>
<name>A0A7Z0EFR5_9MICO</name>
<gene>
    <name evidence="1" type="ORF">HNR05_002605</name>
</gene>